<feature type="domain" description="Reverse transcriptase Ty1/copia-type" evidence="1">
    <location>
        <begin position="124"/>
        <end position="226"/>
    </location>
</feature>
<dbReference type="Pfam" id="PF07727">
    <property type="entry name" value="RVT_2"/>
    <property type="match status" value="1"/>
</dbReference>
<evidence type="ECO:0000313" key="2">
    <source>
        <dbReference type="EnsemblPlants" id="Solyc12g019915.1.1"/>
    </source>
</evidence>
<dbReference type="PANTHER" id="PTHR11439:SF463">
    <property type="entry name" value="REVERSE TRANSCRIPTASE TY1_COPIA-TYPE DOMAIN-CONTAINING PROTEIN"/>
    <property type="match status" value="1"/>
</dbReference>
<name>A0A3Q7J6S6_SOLLC</name>
<keyword evidence="3" id="KW-1185">Reference proteome</keyword>
<dbReference type="InterPro" id="IPR043502">
    <property type="entry name" value="DNA/RNA_pol_sf"/>
</dbReference>
<dbReference type="PANTHER" id="PTHR11439">
    <property type="entry name" value="GAG-POL-RELATED RETROTRANSPOSON"/>
    <property type="match status" value="1"/>
</dbReference>
<evidence type="ECO:0000259" key="1">
    <source>
        <dbReference type="Pfam" id="PF07727"/>
    </source>
</evidence>
<organism evidence="2">
    <name type="scientific">Solanum lycopersicum</name>
    <name type="common">Tomato</name>
    <name type="synonym">Lycopersicon esculentum</name>
    <dbReference type="NCBI Taxonomy" id="4081"/>
    <lineage>
        <taxon>Eukaryota</taxon>
        <taxon>Viridiplantae</taxon>
        <taxon>Streptophyta</taxon>
        <taxon>Embryophyta</taxon>
        <taxon>Tracheophyta</taxon>
        <taxon>Spermatophyta</taxon>
        <taxon>Magnoliopsida</taxon>
        <taxon>eudicotyledons</taxon>
        <taxon>Gunneridae</taxon>
        <taxon>Pentapetalae</taxon>
        <taxon>asterids</taxon>
        <taxon>lamiids</taxon>
        <taxon>Solanales</taxon>
        <taxon>Solanaceae</taxon>
        <taxon>Solanoideae</taxon>
        <taxon>Solaneae</taxon>
        <taxon>Solanum</taxon>
        <taxon>Solanum subgen. Lycopersicon</taxon>
    </lineage>
</organism>
<accession>A0A3Q7J6S6</accession>
<dbReference type="CDD" id="cd09272">
    <property type="entry name" value="RNase_HI_RT_Ty1"/>
    <property type="match status" value="1"/>
</dbReference>
<evidence type="ECO:0000313" key="3">
    <source>
        <dbReference type="Proteomes" id="UP000004994"/>
    </source>
</evidence>
<dbReference type="AlphaFoldDB" id="A0A3Q7J6S6"/>
<dbReference type="STRING" id="4081.A0A3Q7J6S6"/>
<dbReference type="EnsemblPlants" id="Solyc12g019915.1.1">
    <property type="protein sequence ID" value="Solyc12g019915.1.1"/>
    <property type="gene ID" value="Solyc12g019915.1"/>
</dbReference>
<reference evidence="2" key="1">
    <citation type="journal article" date="2012" name="Nature">
        <title>The tomato genome sequence provides insights into fleshy fruit evolution.</title>
        <authorList>
            <consortium name="Tomato Genome Consortium"/>
        </authorList>
    </citation>
    <scope>NUCLEOTIDE SEQUENCE [LARGE SCALE GENOMIC DNA]</scope>
    <source>
        <strain evidence="2">cv. Heinz 1706</strain>
    </source>
</reference>
<dbReference type="Proteomes" id="UP000004994">
    <property type="component" value="Chromosome 12"/>
</dbReference>
<sequence length="407" mass="46641">MEGNLSLEAGCSGVLEYYRASTSLQLEYYRAIHLVTLEYYRASTSLQLEYYRACTSLLLEYYRSIHLVAVGILSSHPPCHSWNIIEHPPRYSWNVIEHPPRYSWTIIEHPPRYSWTIIEHPPRYSFVKTKFDASLFVRYGAGDTVFVLVYVDNIIITGRNTSSVNQVITYLASKFSIKDLCSLHYFLGVEVIHSSNSLILTQANYVNEILNDELMIDCKSVNTPMSASELLTLSDGTHLIVATRYRRVLGRLQYLSFTRPNIACAVNQLSQFMQAPPDLHWKGTIQLELDITPIDQFSLHVYSDVDWGGDIVDRVSTSGYILFLGHNPISWSSKKQNTVSRSSTESEYRVVTNALSETLWVTNLGDTFLSKNPVLHSRVKIAIVDFHFVRHYFDIKRVRYVHVHGAD</sequence>
<protein>
    <recommendedName>
        <fullName evidence="1">Reverse transcriptase Ty1/copia-type domain-containing protein</fullName>
    </recommendedName>
</protein>
<proteinExistence type="predicted"/>
<dbReference type="SUPFAM" id="SSF56672">
    <property type="entry name" value="DNA/RNA polymerases"/>
    <property type="match status" value="1"/>
</dbReference>
<dbReference type="Gramene" id="Solyc12g019915.1.1">
    <property type="protein sequence ID" value="Solyc12g019915.1.1"/>
    <property type="gene ID" value="Solyc12g019915.1"/>
</dbReference>
<dbReference type="InterPro" id="IPR013103">
    <property type="entry name" value="RVT_2"/>
</dbReference>
<reference evidence="2" key="2">
    <citation type="submission" date="2019-01" db="UniProtKB">
        <authorList>
            <consortium name="EnsemblPlants"/>
        </authorList>
    </citation>
    <scope>IDENTIFICATION</scope>
    <source>
        <strain evidence="2">cv. Heinz 1706</strain>
    </source>
</reference>
<dbReference type="InParanoid" id="A0A3Q7J6S6"/>